<dbReference type="InterPro" id="IPR014030">
    <property type="entry name" value="Ketoacyl_synth_N"/>
</dbReference>
<keyword evidence="16" id="KW-1185">Reference proteome</keyword>
<reference evidence="15 16" key="1">
    <citation type="submission" date="2012-02" db="EMBL/GenBank/DDBJ databases">
        <title>Improved High-Quality Draft genome of Prevotella bivia DSM 20514.</title>
        <authorList>
            <consortium name="US DOE Joint Genome Institute (JGI-PGF)"/>
            <person name="Lucas S."/>
            <person name="Copeland A."/>
            <person name="Lapidus A."/>
            <person name="Bruce D."/>
            <person name="Goodwin L."/>
            <person name="Pitluck S."/>
            <person name="Peters L."/>
            <person name="Mikhailova N."/>
            <person name="Munk A.C.C."/>
            <person name="Kyrpides N."/>
            <person name="Mavromatis K."/>
            <person name="Detter J.C."/>
            <person name="Han C."/>
            <person name="Land M."/>
            <person name="Hauser L."/>
            <person name="Markowitz V."/>
            <person name="Cheng J.-F."/>
            <person name="Hugenholtz P."/>
            <person name="Woyke T."/>
            <person name="Wu D."/>
            <person name="Gronow S."/>
            <person name="Wellnitz S."/>
            <person name="Brambilla E."/>
            <person name="Klenk H.-P."/>
            <person name="Eisen J.A."/>
        </authorList>
    </citation>
    <scope>NUCLEOTIDE SEQUENCE [LARGE SCALE GENOMIC DNA]</scope>
    <source>
        <strain evidence="15 16">DSM 20514</strain>
    </source>
</reference>
<keyword evidence="6 11" id="KW-0808">Transferase</keyword>
<dbReference type="InterPro" id="IPR000794">
    <property type="entry name" value="Beta-ketoacyl_synthase"/>
</dbReference>
<dbReference type="CDD" id="cd00834">
    <property type="entry name" value="KAS_I_II"/>
    <property type="match status" value="1"/>
</dbReference>
<gene>
    <name evidence="15" type="ORF">PrebiDRAFT_0725</name>
</gene>
<dbReference type="InterPro" id="IPR020841">
    <property type="entry name" value="PKS_Beta-ketoAc_synthase_dom"/>
</dbReference>
<dbReference type="HOGENOM" id="CLU_000022_69_2_10"/>
<name>I4Z8C2_9BACT</name>
<dbReference type="GO" id="GO:0006633">
    <property type="term" value="P:fatty acid biosynthetic process"/>
    <property type="evidence" value="ECO:0007669"/>
    <property type="project" value="UniProtKB-UniRule"/>
</dbReference>
<comment type="function">
    <text evidence="11">Involved in the type II fatty acid elongation cycle. Catalyzes the elongation of a wide range of acyl-ACP by the addition of two carbons from malonyl-ACP to an acyl acceptor. Can efficiently catalyze the conversion of palmitoleoyl-ACP (cis-hexadec-9-enoyl-ACP) to cis-vaccenoyl-ACP (cis-octadec-11-enoyl-ACP), an essential step in the thermal regulation of fatty acid composition.</text>
</comment>
<evidence type="ECO:0000256" key="13">
    <source>
        <dbReference type="RuleBase" id="RU003694"/>
    </source>
</evidence>
<proteinExistence type="inferred from homology"/>
<dbReference type="InterPro" id="IPR018201">
    <property type="entry name" value="Ketoacyl_synth_AS"/>
</dbReference>
<evidence type="ECO:0000256" key="2">
    <source>
        <dbReference type="ARBA" id="ARBA00008467"/>
    </source>
</evidence>
<dbReference type="InterPro" id="IPR014031">
    <property type="entry name" value="Ketoacyl_synth_C"/>
</dbReference>
<feature type="domain" description="Ketosynthase family 3 (KS3)" evidence="14">
    <location>
        <begin position="18"/>
        <end position="432"/>
    </location>
</feature>
<accession>I4Z8C2</accession>
<keyword evidence="9 11" id="KW-0275">Fatty acid biosynthesis</keyword>
<dbReference type="EC" id="2.3.1.179" evidence="3 11"/>
<evidence type="ECO:0000256" key="3">
    <source>
        <dbReference type="ARBA" id="ARBA00012356"/>
    </source>
</evidence>
<dbReference type="SUPFAM" id="SSF53901">
    <property type="entry name" value="Thiolase-like"/>
    <property type="match status" value="2"/>
</dbReference>
<dbReference type="PANTHER" id="PTHR11712:SF336">
    <property type="entry name" value="3-OXOACYL-[ACYL-CARRIER-PROTEIN] SYNTHASE, MITOCHONDRIAL"/>
    <property type="match status" value="1"/>
</dbReference>
<evidence type="ECO:0000256" key="11">
    <source>
        <dbReference type="PIRNR" id="PIRNR000447"/>
    </source>
</evidence>
<dbReference type="FunFam" id="3.40.47.10:FF:000009">
    <property type="entry name" value="3-oxoacyl-[acyl-carrier-protein] synthase 2"/>
    <property type="match status" value="1"/>
</dbReference>
<dbReference type="Pfam" id="PF02801">
    <property type="entry name" value="Ketoacyl-synt_C"/>
    <property type="match status" value="1"/>
</dbReference>
<sequence>MLGFFVFSLTYKFNLMELKRVVVTGLGAVTPLGNSPEETWEAMLSGKSGAAPITYFDTSLFKTKFACEVKDLNINDYIDRKEARKLDRYAQLAIISAIQGVKDSAMDLETIDKNRVGVIYGVGIGGIKTFEEEVGYYAKNQENGPKFNPFFIPKMIADIASGHISIMFGFRGPNYTTTSACASSSTALAAAFNQIRLGKADVIVAGGAEAAITPGGVGGFNAMHALSTRNDDPQGASRPFSASRDGFVMGEGAGCIILEELEHAKARGAKIYAEMVGEGESADAHHITASHPEGLGAKLVMTAALNDAGMTVEDIDYINVHGTSTPVGDISEAKAIKDLFGEAAYKLNISSTKSMTGHLLGAAGAVEAMACVLAVKNDIIPPTINHKDDDQDPELDYNLNFTFNKAQKREVRAALSNTFGFGGHNACVVFKKYAE</sequence>
<comment type="pathway">
    <text evidence="1 11">Lipid metabolism; fatty acid biosynthesis.</text>
</comment>
<evidence type="ECO:0000256" key="1">
    <source>
        <dbReference type="ARBA" id="ARBA00005194"/>
    </source>
</evidence>
<dbReference type="GO" id="GO:0005829">
    <property type="term" value="C:cytosol"/>
    <property type="evidence" value="ECO:0007669"/>
    <property type="project" value="TreeGrafter"/>
</dbReference>
<evidence type="ECO:0000313" key="16">
    <source>
        <dbReference type="Proteomes" id="UP000002786"/>
    </source>
</evidence>
<dbReference type="SMART" id="SM00825">
    <property type="entry name" value="PKS_KS"/>
    <property type="match status" value="1"/>
</dbReference>
<evidence type="ECO:0000259" key="14">
    <source>
        <dbReference type="PROSITE" id="PS52004"/>
    </source>
</evidence>
<keyword evidence="5 11" id="KW-0444">Lipid biosynthesis</keyword>
<dbReference type="GO" id="GO:0004315">
    <property type="term" value="F:3-oxoacyl-[acyl-carrier-protein] synthase activity"/>
    <property type="evidence" value="ECO:0007669"/>
    <property type="project" value="UniProtKB-UniRule"/>
</dbReference>
<dbReference type="EMBL" id="JH660660">
    <property type="protein sequence ID" value="EIM32464.1"/>
    <property type="molecule type" value="Genomic_DNA"/>
</dbReference>
<dbReference type="PROSITE" id="PS52004">
    <property type="entry name" value="KS3_2"/>
    <property type="match status" value="1"/>
</dbReference>
<comment type="catalytic activity">
    <reaction evidence="11">
        <text>a fatty acyl-[ACP] + malonyl-[ACP] + H(+) = a 3-oxoacyl-[ACP] + holo-[ACP] + CO2</text>
        <dbReference type="Rhea" id="RHEA:22836"/>
        <dbReference type="Rhea" id="RHEA-COMP:9623"/>
        <dbReference type="Rhea" id="RHEA-COMP:9685"/>
        <dbReference type="Rhea" id="RHEA-COMP:9916"/>
        <dbReference type="Rhea" id="RHEA-COMP:14125"/>
        <dbReference type="ChEBI" id="CHEBI:15378"/>
        <dbReference type="ChEBI" id="CHEBI:16526"/>
        <dbReference type="ChEBI" id="CHEBI:64479"/>
        <dbReference type="ChEBI" id="CHEBI:78449"/>
        <dbReference type="ChEBI" id="CHEBI:78776"/>
        <dbReference type="ChEBI" id="CHEBI:138651"/>
    </reaction>
</comment>
<dbReference type="NCBIfam" id="NF005589">
    <property type="entry name" value="PRK07314.1"/>
    <property type="match status" value="1"/>
</dbReference>
<dbReference type="PROSITE" id="PS00606">
    <property type="entry name" value="KS3_1"/>
    <property type="match status" value="1"/>
</dbReference>
<evidence type="ECO:0000256" key="8">
    <source>
        <dbReference type="ARBA" id="ARBA00023098"/>
    </source>
</evidence>
<evidence type="ECO:0000256" key="10">
    <source>
        <dbReference type="ARBA" id="ARBA00023315"/>
    </source>
</evidence>
<dbReference type="UniPathway" id="UPA00094"/>
<dbReference type="AlphaFoldDB" id="I4Z8C2"/>
<protein>
    <recommendedName>
        <fullName evidence="4 11">3-oxoacyl-[acyl-carrier-protein] synthase 2</fullName>
        <ecNumber evidence="3 11">2.3.1.179</ecNumber>
    </recommendedName>
</protein>
<keyword evidence="8" id="KW-0443">Lipid metabolism</keyword>
<evidence type="ECO:0000256" key="5">
    <source>
        <dbReference type="ARBA" id="ARBA00022516"/>
    </source>
</evidence>
<keyword evidence="10 11" id="KW-0012">Acyltransferase</keyword>
<dbReference type="Proteomes" id="UP000002786">
    <property type="component" value="Unassembled WGS sequence"/>
</dbReference>
<comment type="similarity">
    <text evidence="2 11 13">Belongs to the thiolase-like superfamily. Beta-ketoacyl-ACP synthases family.</text>
</comment>
<organism evidence="15 16">
    <name type="scientific">Prevotella bivia DSM 20514</name>
    <dbReference type="NCBI Taxonomy" id="868129"/>
    <lineage>
        <taxon>Bacteria</taxon>
        <taxon>Pseudomonadati</taxon>
        <taxon>Bacteroidota</taxon>
        <taxon>Bacteroidia</taxon>
        <taxon>Bacteroidales</taxon>
        <taxon>Prevotellaceae</taxon>
        <taxon>Prevotella</taxon>
    </lineage>
</organism>
<evidence type="ECO:0000256" key="12">
    <source>
        <dbReference type="PIRSR" id="PIRSR000447-1"/>
    </source>
</evidence>
<dbReference type="InterPro" id="IPR016039">
    <property type="entry name" value="Thiolase-like"/>
</dbReference>
<dbReference type="PANTHER" id="PTHR11712">
    <property type="entry name" value="POLYKETIDE SYNTHASE-RELATED"/>
    <property type="match status" value="1"/>
</dbReference>
<evidence type="ECO:0000256" key="4">
    <source>
        <dbReference type="ARBA" id="ARBA00014657"/>
    </source>
</evidence>
<feature type="active site" description="For beta-ketoacyl synthase activity" evidence="12">
    <location>
        <position position="181"/>
    </location>
</feature>
<dbReference type="InterPro" id="IPR017568">
    <property type="entry name" value="3-oxoacyl-ACP_synth-2"/>
</dbReference>
<dbReference type="Pfam" id="PF00109">
    <property type="entry name" value="ketoacyl-synt"/>
    <property type="match status" value="1"/>
</dbReference>
<comment type="catalytic activity">
    <reaction evidence="11">
        <text>(9Z)-hexadecenoyl-[ACP] + malonyl-[ACP] + H(+) = 3-oxo-(11Z)-octadecenoyl-[ACP] + holo-[ACP] + CO2</text>
        <dbReference type="Rhea" id="RHEA:55040"/>
        <dbReference type="Rhea" id="RHEA-COMP:9623"/>
        <dbReference type="Rhea" id="RHEA-COMP:9685"/>
        <dbReference type="Rhea" id="RHEA-COMP:10800"/>
        <dbReference type="Rhea" id="RHEA-COMP:14074"/>
        <dbReference type="ChEBI" id="CHEBI:15378"/>
        <dbReference type="ChEBI" id="CHEBI:16526"/>
        <dbReference type="ChEBI" id="CHEBI:64479"/>
        <dbReference type="ChEBI" id="CHEBI:78449"/>
        <dbReference type="ChEBI" id="CHEBI:83989"/>
        <dbReference type="ChEBI" id="CHEBI:138538"/>
        <dbReference type="EC" id="2.3.1.179"/>
    </reaction>
</comment>
<evidence type="ECO:0000313" key="15">
    <source>
        <dbReference type="EMBL" id="EIM32464.1"/>
    </source>
</evidence>
<dbReference type="PIRSF" id="PIRSF000447">
    <property type="entry name" value="KAS_II"/>
    <property type="match status" value="1"/>
</dbReference>
<evidence type="ECO:0000256" key="6">
    <source>
        <dbReference type="ARBA" id="ARBA00022679"/>
    </source>
</evidence>
<evidence type="ECO:0000256" key="7">
    <source>
        <dbReference type="ARBA" id="ARBA00022832"/>
    </source>
</evidence>
<dbReference type="NCBIfam" id="TIGR03150">
    <property type="entry name" value="fabF"/>
    <property type="match status" value="1"/>
</dbReference>
<evidence type="ECO:0000256" key="9">
    <source>
        <dbReference type="ARBA" id="ARBA00023160"/>
    </source>
</evidence>
<keyword evidence="7" id="KW-0276">Fatty acid metabolism</keyword>
<dbReference type="Gene3D" id="3.40.47.10">
    <property type="match status" value="1"/>
</dbReference>